<name>A0ABT0E1A9_9SPHN</name>
<dbReference type="Proteomes" id="UP001203512">
    <property type="component" value="Unassembled WGS sequence"/>
</dbReference>
<protein>
    <submittedName>
        <fullName evidence="2">DUF983 domain-containing protein</fullName>
    </submittedName>
</protein>
<organism evidence="2 3">
    <name type="scientific">Sphingobium agri</name>
    <dbReference type="NCBI Taxonomy" id="2933566"/>
    <lineage>
        <taxon>Bacteria</taxon>
        <taxon>Pseudomonadati</taxon>
        <taxon>Pseudomonadota</taxon>
        <taxon>Alphaproteobacteria</taxon>
        <taxon>Sphingomonadales</taxon>
        <taxon>Sphingomonadaceae</taxon>
        <taxon>Sphingobium</taxon>
    </lineage>
</organism>
<feature type="transmembrane region" description="Helical" evidence="1">
    <location>
        <begin position="60"/>
        <end position="80"/>
    </location>
</feature>
<evidence type="ECO:0000256" key="1">
    <source>
        <dbReference type="SAM" id="Phobius"/>
    </source>
</evidence>
<dbReference type="EMBL" id="JALKHS010000018">
    <property type="protein sequence ID" value="MCK0533154.1"/>
    <property type="molecule type" value="Genomic_DNA"/>
</dbReference>
<feature type="transmembrane region" description="Helical" evidence="1">
    <location>
        <begin position="92"/>
        <end position="120"/>
    </location>
</feature>
<keyword evidence="1" id="KW-0812">Transmembrane</keyword>
<accession>A0ABT0E1A9</accession>
<comment type="caution">
    <text evidence="2">The sequence shown here is derived from an EMBL/GenBank/DDBJ whole genome shotgun (WGS) entry which is preliminary data.</text>
</comment>
<evidence type="ECO:0000313" key="2">
    <source>
        <dbReference type="EMBL" id="MCK0533154.1"/>
    </source>
</evidence>
<gene>
    <name evidence="2" type="ORF">MU848_16310</name>
</gene>
<reference evidence="2 3" key="1">
    <citation type="submission" date="2022-04" db="EMBL/GenBank/DDBJ databases">
        <authorList>
            <person name="Huq M.A."/>
        </authorList>
    </citation>
    <scope>NUCLEOTIDE SEQUENCE [LARGE SCALE GENOMIC DNA]</scope>
    <source>
        <strain evidence="2 3">MAH-33</strain>
    </source>
</reference>
<proteinExistence type="predicted"/>
<keyword evidence="1" id="KW-0472">Membrane</keyword>
<keyword evidence="1" id="KW-1133">Transmembrane helix</keyword>
<evidence type="ECO:0000313" key="3">
    <source>
        <dbReference type="Proteomes" id="UP001203512"/>
    </source>
</evidence>
<keyword evidence="3" id="KW-1185">Reference proteome</keyword>
<dbReference type="Pfam" id="PF06170">
    <property type="entry name" value="DUF983"/>
    <property type="match status" value="1"/>
</dbReference>
<dbReference type="RefSeq" id="WP_247234217.1">
    <property type="nucleotide sequence ID" value="NZ_JALKHS010000018.1"/>
</dbReference>
<dbReference type="InterPro" id="IPR009325">
    <property type="entry name" value="DUF983"/>
</dbReference>
<sequence length="128" mass="13431">MSDHPSTDVAARPLRSAVLSGLKGRCPACGVGAMFARFLKPSAACSACGQPWNVSQADDFPAYIVILLLGHILVPLMIEVNSALAIPLGMQALLWPGLAMVLAGVMIQPVKGAVIAFQWARRMDGFAG</sequence>